<evidence type="ECO:0000313" key="1">
    <source>
        <dbReference type="EMBL" id="THU82842.1"/>
    </source>
</evidence>
<organism evidence="1 2">
    <name type="scientific">Dendrothele bispora (strain CBS 962.96)</name>
    <dbReference type="NCBI Taxonomy" id="1314807"/>
    <lineage>
        <taxon>Eukaryota</taxon>
        <taxon>Fungi</taxon>
        <taxon>Dikarya</taxon>
        <taxon>Basidiomycota</taxon>
        <taxon>Agaricomycotina</taxon>
        <taxon>Agaricomycetes</taxon>
        <taxon>Agaricomycetidae</taxon>
        <taxon>Agaricales</taxon>
        <taxon>Agaricales incertae sedis</taxon>
        <taxon>Dendrothele</taxon>
    </lineage>
</organism>
<protein>
    <recommendedName>
        <fullName evidence="3">BTB domain-containing protein</fullName>
    </recommendedName>
</protein>
<evidence type="ECO:0000313" key="2">
    <source>
        <dbReference type="Proteomes" id="UP000297245"/>
    </source>
</evidence>
<dbReference type="OrthoDB" id="3184970at2759"/>
<dbReference type="AlphaFoldDB" id="A0A4S8L2Y3"/>
<evidence type="ECO:0008006" key="3">
    <source>
        <dbReference type="Google" id="ProtNLM"/>
    </source>
</evidence>
<sequence>MSSAGSPQVISNLSSVEDDSLLVCEASDDCTHPIDIIVRSSDGVRIGTHKSNLFACSKGLVPATSRLDSFGSSSHTNTLQDVVLPEDSEVIQLLLKFTHYQPQPDLRLIGTNLLFRFANAAEKYCVYSATGVCNIVMEMSMKDQPFEVFQYTSTWGYVGLQEAAAKLAMAQCPAKFFAYAHSINRSEWRDLAEQQTHKLTTKEVCDSLREFCKGSEWPEVFGAWFQKRDTLRSALFFPLNNPIPVLHKGGSARCEEWHSFYPQLLGKMAVEVPCEDKFLSTLESLRPILKDCIHCGMVLKSMKERVHHGLESVVKKPLAEFLNH</sequence>
<proteinExistence type="predicted"/>
<gene>
    <name evidence="1" type="ORF">K435DRAFT_971807</name>
</gene>
<reference evidence="1 2" key="1">
    <citation type="journal article" date="2019" name="Nat. Ecol. Evol.">
        <title>Megaphylogeny resolves global patterns of mushroom evolution.</title>
        <authorList>
            <person name="Varga T."/>
            <person name="Krizsan K."/>
            <person name="Foldi C."/>
            <person name="Dima B."/>
            <person name="Sanchez-Garcia M."/>
            <person name="Sanchez-Ramirez S."/>
            <person name="Szollosi G.J."/>
            <person name="Szarkandi J.G."/>
            <person name="Papp V."/>
            <person name="Albert L."/>
            <person name="Andreopoulos W."/>
            <person name="Angelini C."/>
            <person name="Antonin V."/>
            <person name="Barry K.W."/>
            <person name="Bougher N.L."/>
            <person name="Buchanan P."/>
            <person name="Buyck B."/>
            <person name="Bense V."/>
            <person name="Catcheside P."/>
            <person name="Chovatia M."/>
            <person name="Cooper J."/>
            <person name="Damon W."/>
            <person name="Desjardin D."/>
            <person name="Finy P."/>
            <person name="Geml J."/>
            <person name="Haridas S."/>
            <person name="Hughes K."/>
            <person name="Justo A."/>
            <person name="Karasinski D."/>
            <person name="Kautmanova I."/>
            <person name="Kiss B."/>
            <person name="Kocsube S."/>
            <person name="Kotiranta H."/>
            <person name="LaButti K.M."/>
            <person name="Lechner B.E."/>
            <person name="Liimatainen K."/>
            <person name="Lipzen A."/>
            <person name="Lukacs Z."/>
            <person name="Mihaltcheva S."/>
            <person name="Morgado L.N."/>
            <person name="Niskanen T."/>
            <person name="Noordeloos M.E."/>
            <person name="Ohm R.A."/>
            <person name="Ortiz-Santana B."/>
            <person name="Ovrebo C."/>
            <person name="Racz N."/>
            <person name="Riley R."/>
            <person name="Savchenko A."/>
            <person name="Shiryaev A."/>
            <person name="Soop K."/>
            <person name="Spirin V."/>
            <person name="Szebenyi C."/>
            <person name="Tomsovsky M."/>
            <person name="Tulloss R.E."/>
            <person name="Uehling J."/>
            <person name="Grigoriev I.V."/>
            <person name="Vagvolgyi C."/>
            <person name="Papp T."/>
            <person name="Martin F.M."/>
            <person name="Miettinen O."/>
            <person name="Hibbett D.S."/>
            <person name="Nagy L.G."/>
        </authorList>
    </citation>
    <scope>NUCLEOTIDE SEQUENCE [LARGE SCALE GENOMIC DNA]</scope>
    <source>
        <strain evidence="1 2">CBS 962.96</strain>
    </source>
</reference>
<accession>A0A4S8L2Y3</accession>
<name>A0A4S8L2Y3_DENBC</name>
<keyword evidence="2" id="KW-1185">Reference proteome</keyword>
<dbReference type="Proteomes" id="UP000297245">
    <property type="component" value="Unassembled WGS sequence"/>
</dbReference>
<dbReference type="EMBL" id="ML179704">
    <property type="protein sequence ID" value="THU82842.1"/>
    <property type="molecule type" value="Genomic_DNA"/>
</dbReference>